<dbReference type="RefSeq" id="WP_354025917.1">
    <property type="nucleotide sequence ID" value="NZ_JBEPSJ010000005.1"/>
</dbReference>
<gene>
    <name evidence="2" type="ORF">ABIE21_003273</name>
</gene>
<dbReference type="EMBL" id="JBEPSJ010000005">
    <property type="protein sequence ID" value="MET4583742.1"/>
    <property type="molecule type" value="Genomic_DNA"/>
</dbReference>
<organism evidence="2 3">
    <name type="scientific">Conyzicola nivalis</name>
    <dbReference type="NCBI Taxonomy" id="1477021"/>
    <lineage>
        <taxon>Bacteria</taxon>
        <taxon>Bacillati</taxon>
        <taxon>Actinomycetota</taxon>
        <taxon>Actinomycetes</taxon>
        <taxon>Micrococcales</taxon>
        <taxon>Microbacteriaceae</taxon>
        <taxon>Conyzicola</taxon>
    </lineage>
</organism>
<feature type="compositionally biased region" description="Basic and acidic residues" evidence="1">
    <location>
        <begin position="1"/>
        <end position="10"/>
    </location>
</feature>
<name>A0ABV2QRQ3_9MICO</name>
<evidence type="ECO:0000313" key="2">
    <source>
        <dbReference type="EMBL" id="MET4583742.1"/>
    </source>
</evidence>
<evidence type="ECO:0000256" key="1">
    <source>
        <dbReference type="SAM" id="MobiDB-lite"/>
    </source>
</evidence>
<dbReference type="Proteomes" id="UP001549257">
    <property type="component" value="Unassembled WGS sequence"/>
</dbReference>
<sequence>MELTSDDRMNARNLGGDEAERFEHTGARPQTMGGHELWDKIVGPANRDDYPVGATADLRTERDYGFDSYPQVGDLEGAARLARRNTVTPGIPTGLRDSEGHGVQ</sequence>
<feature type="region of interest" description="Disordered" evidence="1">
    <location>
        <begin position="1"/>
        <end position="36"/>
    </location>
</feature>
<protein>
    <submittedName>
        <fullName evidence="2">Uncharacterized protein</fullName>
    </submittedName>
</protein>
<proteinExistence type="predicted"/>
<comment type="caution">
    <text evidence="2">The sequence shown here is derived from an EMBL/GenBank/DDBJ whole genome shotgun (WGS) entry which is preliminary data.</text>
</comment>
<reference evidence="2 3" key="1">
    <citation type="submission" date="2024-06" db="EMBL/GenBank/DDBJ databases">
        <title>Sorghum-associated microbial communities from plants grown in Nebraska, USA.</title>
        <authorList>
            <person name="Schachtman D."/>
        </authorList>
    </citation>
    <scope>NUCLEOTIDE SEQUENCE [LARGE SCALE GENOMIC DNA]</scope>
    <source>
        <strain evidence="2 3">2857</strain>
    </source>
</reference>
<keyword evidence="3" id="KW-1185">Reference proteome</keyword>
<feature type="region of interest" description="Disordered" evidence="1">
    <location>
        <begin position="83"/>
        <end position="104"/>
    </location>
</feature>
<evidence type="ECO:0000313" key="3">
    <source>
        <dbReference type="Proteomes" id="UP001549257"/>
    </source>
</evidence>
<accession>A0ABV2QRQ3</accession>